<proteinExistence type="predicted"/>
<dbReference type="InterPro" id="IPR004875">
    <property type="entry name" value="DDE_SF_endonuclease_dom"/>
</dbReference>
<dbReference type="GO" id="GO:0003677">
    <property type="term" value="F:DNA binding"/>
    <property type="evidence" value="ECO:0007669"/>
    <property type="project" value="TreeGrafter"/>
</dbReference>
<evidence type="ECO:0000313" key="3">
    <source>
        <dbReference type="Proteomes" id="UP000053477"/>
    </source>
</evidence>
<protein>
    <submittedName>
        <fullName evidence="2">DDE-domain-containing protein</fullName>
    </submittedName>
</protein>
<feature type="domain" description="DDE-1" evidence="1">
    <location>
        <begin position="29"/>
        <end position="194"/>
    </location>
</feature>
<evidence type="ECO:0000259" key="1">
    <source>
        <dbReference type="Pfam" id="PF03184"/>
    </source>
</evidence>
<gene>
    <name evidence="2" type="ORF">SCHPADRAFT_989877</name>
</gene>
<dbReference type="AlphaFoldDB" id="A0A0H2QXD9"/>
<dbReference type="InterPro" id="IPR050863">
    <property type="entry name" value="CenT-Element_Derived"/>
</dbReference>
<dbReference type="OrthoDB" id="2917041at2759"/>
<keyword evidence="3" id="KW-1185">Reference proteome</keyword>
<dbReference type="STRING" id="27342.A0A0H2QXD9"/>
<dbReference type="GO" id="GO:0005634">
    <property type="term" value="C:nucleus"/>
    <property type="evidence" value="ECO:0007669"/>
    <property type="project" value="TreeGrafter"/>
</dbReference>
<dbReference type="Proteomes" id="UP000053477">
    <property type="component" value="Unassembled WGS sequence"/>
</dbReference>
<dbReference type="InParanoid" id="A0A0H2QXD9"/>
<dbReference type="Pfam" id="PF03184">
    <property type="entry name" value="DDE_1"/>
    <property type="match status" value="1"/>
</dbReference>
<organism evidence="2 3">
    <name type="scientific">Schizopora paradoxa</name>
    <dbReference type="NCBI Taxonomy" id="27342"/>
    <lineage>
        <taxon>Eukaryota</taxon>
        <taxon>Fungi</taxon>
        <taxon>Dikarya</taxon>
        <taxon>Basidiomycota</taxon>
        <taxon>Agaricomycotina</taxon>
        <taxon>Agaricomycetes</taxon>
        <taxon>Hymenochaetales</taxon>
        <taxon>Schizoporaceae</taxon>
        <taxon>Schizopora</taxon>
    </lineage>
</organism>
<dbReference type="EMBL" id="KQ086614">
    <property type="protein sequence ID" value="KLO04280.1"/>
    <property type="molecule type" value="Genomic_DNA"/>
</dbReference>
<name>A0A0H2QXD9_9AGAM</name>
<dbReference type="PANTHER" id="PTHR19303:SF74">
    <property type="entry name" value="POGO TRANSPOSABLE ELEMENT WITH KRAB DOMAIN"/>
    <property type="match status" value="1"/>
</dbReference>
<sequence length="243" mass="27222">MPGRGHRTRVFGKAGKKIQHKKESGKRETITALVTICADGTSIPPLIIFKAKAYLMQWLQDNPLNCSIGYSQKGYIDGEICLEWITHFDKYTKEKAAGRPRALIVDGHQSRFTAALIQYCRINNIILLCYASHVTHVYQGLDVTCFGPLKICYNEERAKFEKETGKEITKGKFIKLYAKAHVRALTPETIKAAFRKTGVWPYNPDAISPNVMKTSIETSCEGDGLPLAQYSPVRAVASLLRKV</sequence>
<reference evidence="2 3" key="1">
    <citation type="submission" date="2015-04" db="EMBL/GenBank/DDBJ databases">
        <title>Complete genome sequence of Schizopora paradoxa KUC8140, a cosmopolitan wood degrader in East Asia.</title>
        <authorList>
            <consortium name="DOE Joint Genome Institute"/>
            <person name="Min B."/>
            <person name="Park H."/>
            <person name="Jang Y."/>
            <person name="Kim J.-J."/>
            <person name="Kim K.H."/>
            <person name="Pangilinan J."/>
            <person name="Lipzen A."/>
            <person name="Riley R."/>
            <person name="Grigoriev I.V."/>
            <person name="Spatafora J.W."/>
            <person name="Choi I.-G."/>
        </authorList>
    </citation>
    <scope>NUCLEOTIDE SEQUENCE [LARGE SCALE GENOMIC DNA]</scope>
    <source>
        <strain evidence="2 3">KUC8140</strain>
    </source>
</reference>
<feature type="non-terminal residue" evidence="2">
    <location>
        <position position="243"/>
    </location>
</feature>
<evidence type="ECO:0000313" key="2">
    <source>
        <dbReference type="EMBL" id="KLO04280.1"/>
    </source>
</evidence>
<accession>A0A0H2QXD9</accession>
<dbReference type="PANTHER" id="PTHR19303">
    <property type="entry name" value="TRANSPOSON"/>
    <property type="match status" value="1"/>
</dbReference>